<protein>
    <submittedName>
        <fullName evidence="3">Exopolysaccharide production protein ExoZ</fullName>
    </submittedName>
</protein>
<evidence type="ECO:0000256" key="1">
    <source>
        <dbReference type="SAM" id="Phobius"/>
    </source>
</evidence>
<feature type="transmembrane region" description="Helical" evidence="1">
    <location>
        <begin position="51"/>
        <end position="68"/>
    </location>
</feature>
<reference evidence="3" key="1">
    <citation type="submission" date="2015-10" db="EMBL/GenBank/DDBJ databases">
        <authorList>
            <person name="Gilbert D.G."/>
        </authorList>
    </citation>
    <scope>NUCLEOTIDE SEQUENCE</scope>
</reference>
<organism evidence="3">
    <name type="scientific">hydrothermal vent metagenome</name>
    <dbReference type="NCBI Taxonomy" id="652676"/>
    <lineage>
        <taxon>unclassified sequences</taxon>
        <taxon>metagenomes</taxon>
        <taxon>ecological metagenomes</taxon>
    </lineage>
</organism>
<dbReference type="Pfam" id="PF01757">
    <property type="entry name" value="Acyl_transf_3"/>
    <property type="match status" value="1"/>
</dbReference>
<dbReference type="AlphaFoldDB" id="A0A160TLR4"/>
<feature type="transmembrane region" description="Helical" evidence="1">
    <location>
        <begin position="295"/>
        <end position="317"/>
    </location>
</feature>
<keyword evidence="1" id="KW-1133">Transmembrane helix</keyword>
<feature type="domain" description="Acyltransferase 3" evidence="2">
    <location>
        <begin position="21"/>
        <end position="314"/>
    </location>
</feature>
<dbReference type="InterPro" id="IPR002656">
    <property type="entry name" value="Acyl_transf_3_dom"/>
</dbReference>
<proteinExistence type="predicted"/>
<evidence type="ECO:0000259" key="2">
    <source>
        <dbReference type="Pfam" id="PF01757"/>
    </source>
</evidence>
<dbReference type="GO" id="GO:0000271">
    <property type="term" value="P:polysaccharide biosynthetic process"/>
    <property type="evidence" value="ECO:0007669"/>
    <property type="project" value="TreeGrafter"/>
</dbReference>
<feature type="transmembrane region" description="Helical" evidence="1">
    <location>
        <begin position="269"/>
        <end position="288"/>
    </location>
</feature>
<feature type="transmembrane region" description="Helical" evidence="1">
    <location>
        <begin position="140"/>
        <end position="158"/>
    </location>
</feature>
<feature type="transmembrane region" description="Helical" evidence="1">
    <location>
        <begin position="88"/>
        <end position="108"/>
    </location>
</feature>
<keyword evidence="1" id="KW-0812">Transmembrane</keyword>
<dbReference type="EMBL" id="CZQE01000142">
    <property type="protein sequence ID" value="CUS44369.1"/>
    <property type="molecule type" value="Genomic_DNA"/>
</dbReference>
<dbReference type="GO" id="GO:0016020">
    <property type="term" value="C:membrane"/>
    <property type="evidence" value="ECO:0007669"/>
    <property type="project" value="TreeGrafter"/>
</dbReference>
<gene>
    <name evidence="3" type="ORF">MGWOODY_Smn315</name>
</gene>
<keyword evidence="1" id="KW-0472">Membrane</keyword>
<accession>A0A160TLR4</accession>
<name>A0A160TLR4_9ZZZZ</name>
<dbReference type="PANTHER" id="PTHR23028">
    <property type="entry name" value="ACETYLTRANSFERASE"/>
    <property type="match status" value="1"/>
</dbReference>
<dbReference type="PANTHER" id="PTHR23028:SF53">
    <property type="entry name" value="ACYL_TRANSF_3 DOMAIN-CONTAINING PROTEIN"/>
    <property type="match status" value="1"/>
</dbReference>
<feature type="transmembrane region" description="Helical" evidence="1">
    <location>
        <begin position="221"/>
        <end position="249"/>
    </location>
</feature>
<evidence type="ECO:0000313" key="3">
    <source>
        <dbReference type="EMBL" id="CUS44369.1"/>
    </source>
</evidence>
<feature type="transmembrane region" description="Helical" evidence="1">
    <location>
        <begin position="20"/>
        <end position="39"/>
    </location>
</feature>
<dbReference type="GO" id="GO:0016747">
    <property type="term" value="F:acyltransferase activity, transferring groups other than amino-acyl groups"/>
    <property type="evidence" value="ECO:0007669"/>
    <property type="project" value="InterPro"/>
</dbReference>
<sequence length="340" mass="37531">MTMKETDIVDRPAVARRCLFGLQYLRAVAATGVVLFHATEAAGAPWRIGSRGVDLFFVLSGFLMIAITDGGVRPWPFFKDRLLRVAPLYWIATTALIMVAVVGLAPYMTLDPVRILASFAFIPYGDLTAGRIILPILPVGWTLNAEMLFYTLFALILMLPRYRMLVLTCVICGLVTLGFLYRPIGAGAAWTQPILLEFVAGGWIGMAWVRPERRRQIFLFLLPALCVWTALPVGRVGVMVTLILAAVLFFEARGAGIPKWRPLLLLGDASYSIYLWQIFPLQFVFVLGQRLNVPPAILAVTASLAAIGGGILAYLLLERPLLALFHRRRTRHGITIPAGP</sequence>
<dbReference type="InterPro" id="IPR050879">
    <property type="entry name" value="Acyltransferase_3"/>
</dbReference>
<feature type="transmembrane region" description="Helical" evidence="1">
    <location>
        <begin position="165"/>
        <end position="184"/>
    </location>
</feature>